<proteinExistence type="predicted"/>
<organism evidence="1 2">
    <name type="scientific">Kickxella alabastrina</name>
    <dbReference type="NCBI Taxonomy" id="61397"/>
    <lineage>
        <taxon>Eukaryota</taxon>
        <taxon>Fungi</taxon>
        <taxon>Fungi incertae sedis</taxon>
        <taxon>Zoopagomycota</taxon>
        <taxon>Kickxellomycotina</taxon>
        <taxon>Kickxellomycetes</taxon>
        <taxon>Kickxellales</taxon>
        <taxon>Kickxellaceae</taxon>
        <taxon>Kickxella</taxon>
    </lineage>
</organism>
<protein>
    <submittedName>
        <fullName evidence="1">Uncharacterized protein</fullName>
    </submittedName>
</protein>
<reference evidence="1" key="1">
    <citation type="submission" date="2022-07" db="EMBL/GenBank/DDBJ databases">
        <title>Phylogenomic reconstructions and comparative analyses of Kickxellomycotina fungi.</title>
        <authorList>
            <person name="Reynolds N.K."/>
            <person name="Stajich J.E."/>
            <person name="Barry K."/>
            <person name="Grigoriev I.V."/>
            <person name="Crous P."/>
            <person name="Smith M.E."/>
        </authorList>
    </citation>
    <scope>NUCLEOTIDE SEQUENCE</scope>
    <source>
        <strain evidence="1">Benny 63K</strain>
    </source>
</reference>
<accession>A0ACC1I1N9</accession>
<evidence type="ECO:0000313" key="2">
    <source>
        <dbReference type="Proteomes" id="UP001150581"/>
    </source>
</evidence>
<dbReference type="Proteomes" id="UP001150581">
    <property type="component" value="Unassembled WGS sequence"/>
</dbReference>
<gene>
    <name evidence="1" type="ORF">LPJ66_011354</name>
</gene>
<evidence type="ECO:0000313" key="1">
    <source>
        <dbReference type="EMBL" id="KAJ1881270.1"/>
    </source>
</evidence>
<comment type="caution">
    <text evidence="1">The sequence shown here is derived from an EMBL/GenBank/DDBJ whole genome shotgun (WGS) entry which is preliminary data.</text>
</comment>
<dbReference type="EMBL" id="JANBPG010003412">
    <property type="protein sequence ID" value="KAJ1881270.1"/>
    <property type="molecule type" value="Genomic_DNA"/>
</dbReference>
<name>A0ACC1I1N9_9FUNG</name>
<keyword evidence="2" id="KW-1185">Reference proteome</keyword>
<sequence length="181" mass="19633">MSFTFAQQLSLHASQTAADYIAACTTSPTPNRVVIGGAIAGPTSPCVLIVQRAPNERTFPNEWEIPGGHVDPGETILEAVSREIVEETGLDITHVVCEFEGFQYSSIKNGDDNGEGSRVVVTDQLNFCVRVKDTACVKLCPEEHQKYAWCDEDNIDQFKMTPPMRKVVADSLAALAACAAE</sequence>